<protein>
    <submittedName>
        <fullName evidence="2">Spore maturation protein CgeE</fullName>
    </submittedName>
</protein>
<dbReference type="SUPFAM" id="SSF55729">
    <property type="entry name" value="Acyl-CoA N-acyltransferases (Nat)"/>
    <property type="match status" value="1"/>
</dbReference>
<dbReference type="EMBL" id="JAUSUD010000004">
    <property type="protein sequence ID" value="MDQ0230128.1"/>
    <property type="molecule type" value="Genomic_DNA"/>
</dbReference>
<sequence length="263" mass="30893">MLKTSLKNRLLEMEHAYVRLFSDTFEDDIAIKYIDSSLPNMYTHNFTFYKANKGLYELIVNEIEKIETKHNGFFRVETTYQVSNELLDRLPIKPHVCIYDIMYIKTQKYRELKGNRRCHVVKADHQKVLEDGITVDIEANQKDMGLEFARKRINRKADIYQNEAKPLHLYVCYDEGVPIGNIEYMQLNGIVKLEDFDIIEQYQRKGYGTAVLKHLVETAYNNGIDIAYLITNSADTAKEMYKKNQFTKIGEKTELLFFLNNND</sequence>
<dbReference type="Proteomes" id="UP001234495">
    <property type="component" value="Unassembled WGS sequence"/>
</dbReference>
<dbReference type="Pfam" id="PF00583">
    <property type="entry name" value="Acetyltransf_1"/>
    <property type="match status" value="1"/>
</dbReference>
<accession>A0ABT9ZCY6</accession>
<dbReference type="PROSITE" id="PS51186">
    <property type="entry name" value="GNAT"/>
    <property type="match status" value="1"/>
</dbReference>
<dbReference type="InterPro" id="IPR016181">
    <property type="entry name" value="Acyl_CoA_acyltransferase"/>
</dbReference>
<evidence type="ECO:0000313" key="2">
    <source>
        <dbReference type="EMBL" id="MDQ0230128.1"/>
    </source>
</evidence>
<evidence type="ECO:0000259" key="1">
    <source>
        <dbReference type="PROSITE" id="PS51186"/>
    </source>
</evidence>
<dbReference type="CDD" id="cd04301">
    <property type="entry name" value="NAT_SF"/>
    <property type="match status" value="1"/>
</dbReference>
<reference evidence="2 3" key="1">
    <citation type="submission" date="2023-07" db="EMBL/GenBank/DDBJ databases">
        <title>Genomic Encyclopedia of Type Strains, Phase IV (KMG-IV): sequencing the most valuable type-strain genomes for metagenomic binning, comparative biology and taxonomic classification.</title>
        <authorList>
            <person name="Goeker M."/>
        </authorList>
    </citation>
    <scope>NUCLEOTIDE SEQUENCE [LARGE SCALE GENOMIC DNA]</scope>
    <source>
        <strain evidence="2 3">DSM 29005</strain>
    </source>
</reference>
<organism evidence="2 3">
    <name type="scientific">Metabacillus malikii</name>
    <dbReference type="NCBI Taxonomy" id="1504265"/>
    <lineage>
        <taxon>Bacteria</taxon>
        <taxon>Bacillati</taxon>
        <taxon>Bacillota</taxon>
        <taxon>Bacilli</taxon>
        <taxon>Bacillales</taxon>
        <taxon>Bacillaceae</taxon>
        <taxon>Metabacillus</taxon>
    </lineage>
</organism>
<feature type="domain" description="N-acetyltransferase" evidence="1">
    <location>
        <begin position="127"/>
        <end position="263"/>
    </location>
</feature>
<name>A0ABT9ZCY6_9BACI</name>
<dbReference type="InterPro" id="IPR000182">
    <property type="entry name" value="GNAT_dom"/>
</dbReference>
<keyword evidence="3" id="KW-1185">Reference proteome</keyword>
<evidence type="ECO:0000313" key="3">
    <source>
        <dbReference type="Proteomes" id="UP001234495"/>
    </source>
</evidence>
<proteinExistence type="predicted"/>
<gene>
    <name evidence="2" type="ORF">J2S19_001380</name>
</gene>
<comment type="caution">
    <text evidence="2">The sequence shown here is derived from an EMBL/GenBank/DDBJ whole genome shotgun (WGS) entry which is preliminary data.</text>
</comment>
<dbReference type="RefSeq" id="WP_307338970.1">
    <property type="nucleotide sequence ID" value="NZ_JAUSUD010000004.1"/>
</dbReference>
<dbReference type="Gene3D" id="3.40.630.30">
    <property type="match status" value="1"/>
</dbReference>